<name>A0A7J9IFY8_9ROSI</name>
<organism evidence="2 3">
    <name type="scientific">Gossypium harknessii</name>
    <dbReference type="NCBI Taxonomy" id="34285"/>
    <lineage>
        <taxon>Eukaryota</taxon>
        <taxon>Viridiplantae</taxon>
        <taxon>Streptophyta</taxon>
        <taxon>Embryophyta</taxon>
        <taxon>Tracheophyta</taxon>
        <taxon>Spermatophyta</taxon>
        <taxon>Magnoliopsida</taxon>
        <taxon>eudicotyledons</taxon>
        <taxon>Gunneridae</taxon>
        <taxon>Pentapetalae</taxon>
        <taxon>rosids</taxon>
        <taxon>malvids</taxon>
        <taxon>Malvales</taxon>
        <taxon>Malvaceae</taxon>
        <taxon>Malvoideae</taxon>
        <taxon>Gossypium</taxon>
    </lineage>
</organism>
<evidence type="ECO:0000313" key="3">
    <source>
        <dbReference type="Proteomes" id="UP000593560"/>
    </source>
</evidence>
<feature type="compositionally biased region" description="Basic and acidic residues" evidence="1">
    <location>
        <begin position="15"/>
        <end position="27"/>
    </location>
</feature>
<gene>
    <name evidence="2" type="ORF">Gohar_028180</name>
</gene>
<dbReference type="AlphaFoldDB" id="A0A7J9IFY8"/>
<proteinExistence type="predicted"/>
<feature type="compositionally biased region" description="Basic residues" evidence="1">
    <location>
        <begin position="28"/>
        <end position="38"/>
    </location>
</feature>
<keyword evidence="3" id="KW-1185">Reference proteome</keyword>
<feature type="region of interest" description="Disordered" evidence="1">
    <location>
        <begin position="1"/>
        <end position="38"/>
    </location>
</feature>
<comment type="caution">
    <text evidence="2">The sequence shown here is derived from an EMBL/GenBank/DDBJ whole genome shotgun (WGS) entry which is preliminary data.</text>
</comment>
<evidence type="ECO:0000313" key="2">
    <source>
        <dbReference type="EMBL" id="MBA0820753.1"/>
    </source>
</evidence>
<evidence type="ECO:0000256" key="1">
    <source>
        <dbReference type="SAM" id="MobiDB-lite"/>
    </source>
</evidence>
<protein>
    <submittedName>
        <fullName evidence="2">Uncharacterized protein</fullName>
    </submittedName>
</protein>
<dbReference type="Proteomes" id="UP000593560">
    <property type="component" value="Unassembled WGS sequence"/>
</dbReference>
<reference evidence="2 3" key="1">
    <citation type="journal article" date="2019" name="Genome Biol. Evol.">
        <title>Insights into the evolution of the New World diploid cottons (Gossypium, subgenus Houzingenia) based on genome sequencing.</title>
        <authorList>
            <person name="Grover C.E."/>
            <person name="Arick M.A. 2nd"/>
            <person name="Thrash A."/>
            <person name="Conover J.L."/>
            <person name="Sanders W.S."/>
            <person name="Peterson D.G."/>
            <person name="Frelichowski J.E."/>
            <person name="Scheffler J.A."/>
            <person name="Scheffler B.E."/>
            <person name="Wendel J.F."/>
        </authorList>
    </citation>
    <scope>NUCLEOTIDE SEQUENCE [LARGE SCALE GENOMIC DNA]</scope>
    <source>
        <strain evidence="2">0</strain>
        <tissue evidence="2">Leaf</tissue>
    </source>
</reference>
<accession>A0A7J9IFY8</accession>
<sequence>MEIIRRSRNHKKKQKSMEGKGKLPLEGKRRRIDRMKGR</sequence>
<dbReference type="EMBL" id="JABFAD010351037">
    <property type="protein sequence ID" value="MBA0820753.1"/>
    <property type="molecule type" value="Genomic_DNA"/>
</dbReference>
<feature type="compositionally biased region" description="Basic residues" evidence="1">
    <location>
        <begin position="1"/>
        <end position="14"/>
    </location>
</feature>